<organism evidence="6 7">
    <name type="scientific">Clostridium beijerinckii</name>
    <name type="common">Clostridium MP</name>
    <dbReference type="NCBI Taxonomy" id="1520"/>
    <lineage>
        <taxon>Bacteria</taxon>
        <taxon>Bacillati</taxon>
        <taxon>Bacillota</taxon>
        <taxon>Clostridia</taxon>
        <taxon>Eubacteriales</taxon>
        <taxon>Clostridiaceae</taxon>
        <taxon>Clostridium</taxon>
    </lineage>
</organism>
<dbReference type="GO" id="GO:0000271">
    <property type="term" value="P:polysaccharide biosynthetic process"/>
    <property type="evidence" value="ECO:0007669"/>
    <property type="project" value="TreeGrafter"/>
</dbReference>
<evidence type="ECO:0000256" key="5">
    <source>
        <dbReference type="RuleBase" id="RU004508"/>
    </source>
</evidence>
<dbReference type="Gene3D" id="3.40.640.10">
    <property type="entry name" value="Type I PLP-dependent aspartate aminotransferase-like (Major domain)"/>
    <property type="match status" value="1"/>
</dbReference>
<name>A0A1S9N734_CLOBE</name>
<dbReference type="PANTHER" id="PTHR30244:SF36">
    <property type="entry name" value="3-OXO-GLUCOSE-6-PHOSPHATE:GLUTAMATE AMINOTRANSFERASE"/>
    <property type="match status" value="1"/>
</dbReference>
<proteinExistence type="inferred from homology"/>
<dbReference type="FunFam" id="3.40.640.10:FF:000089">
    <property type="entry name" value="Aminotransferase, DegT/DnrJ/EryC1/StrS family"/>
    <property type="match status" value="1"/>
</dbReference>
<dbReference type="Gene3D" id="3.90.1150.10">
    <property type="entry name" value="Aspartate Aminotransferase, domain 1"/>
    <property type="match status" value="1"/>
</dbReference>
<keyword evidence="6" id="KW-0032">Aminotransferase</keyword>
<feature type="modified residue" description="N6-(pyridoxal phosphate)lysine" evidence="4">
    <location>
        <position position="186"/>
    </location>
</feature>
<sequence length="364" mass="41062">MEVPFLNFEPMHNEIKDEILNVFEKIYDNNWFILGPYVEAFEKEFSKYCGANYCISCGNGLDALSIILRGYDIGEGDEVIVPANTYIATALAVSYVGAKVILVEPDINTFNIDVTKIEAAITKKTKAIIAVHLYGRPAEIDKIKPLCKKYNLKLIEDSAQAHGAIYNGQKAGNLGDAAGFSFYPGKNLGALGDGGAILTNDKELAEKVRAIRNYGSKIKYYNEYKGVNSRLDEIQAGYLSIKLKSLDKWNSYRQKVAKVYLEKITNNKLILPNIDLATDSIWHVFALRTEFRDELVTYLNSHGISTVIHYPIPIHLQKAYKELEYKEGDFPLAECISKTVLSIPIWYGMTNEEINYVIDILNKW</sequence>
<evidence type="ECO:0000256" key="2">
    <source>
        <dbReference type="ARBA" id="ARBA00037999"/>
    </source>
</evidence>
<keyword evidence="1 4" id="KW-0663">Pyridoxal phosphate</keyword>
<dbReference type="Pfam" id="PF01041">
    <property type="entry name" value="DegT_DnrJ_EryC1"/>
    <property type="match status" value="1"/>
</dbReference>
<accession>A0A1S9N734</accession>
<evidence type="ECO:0000313" key="7">
    <source>
        <dbReference type="Proteomes" id="UP000190959"/>
    </source>
</evidence>
<dbReference type="SUPFAM" id="SSF53383">
    <property type="entry name" value="PLP-dependent transferases"/>
    <property type="match status" value="1"/>
</dbReference>
<dbReference type="Proteomes" id="UP000190959">
    <property type="component" value="Unassembled WGS sequence"/>
</dbReference>
<evidence type="ECO:0000256" key="3">
    <source>
        <dbReference type="PIRSR" id="PIRSR000390-1"/>
    </source>
</evidence>
<dbReference type="PANTHER" id="PTHR30244">
    <property type="entry name" value="TRANSAMINASE"/>
    <property type="match status" value="1"/>
</dbReference>
<evidence type="ECO:0000256" key="4">
    <source>
        <dbReference type="PIRSR" id="PIRSR000390-2"/>
    </source>
</evidence>
<dbReference type="GO" id="GO:0008483">
    <property type="term" value="F:transaminase activity"/>
    <property type="evidence" value="ECO:0007669"/>
    <property type="project" value="UniProtKB-KW"/>
</dbReference>
<evidence type="ECO:0000256" key="1">
    <source>
        <dbReference type="ARBA" id="ARBA00022898"/>
    </source>
</evidence>
<gene>
    <name evidence="6" type="ORF">CBEIBR21_10130</name>
</gene>
<dbReference type="InterPro" id="IPR015421">
    <property type="entry name" value="PyrdxlP-dep_Trfase_major"/>
</dbReference>
<dbReference type="PIRSF" id="PIRSF000390">
    <property type="entry name" value="PLP_StrS"/>
    <property type="match status" value="1"/>
</dbReference>
<protein>
    <submittedName>
        <fullName evidence="6">Aminotransferase</fullName>
    </submittedName>
</protein>
<feature type="active site" description="Proton acceptor" evidence="3">
    <location>
        <position position="186"/>
    </location>
</feature>
<dbReference type="InterPro" id="IPR015424">
    <property type="entry name" value="PyrdxlP-dep_Trfase"/>
</dbReference>
<comment type="similarity">
    <text evidence="2 5">Belongs to the DegT/DnrJ/EryC1 family.</text>
</comment>
<dbReference type="CDD" id="cd00616">
    <property type="entry name" value="AHBA_syn"/>
    <property type="match status" value="1"/>
</dbReference>
<evidence type="ECO:0000313" key="6">
    <source>
        <dbReference type="EMBL" id="OOP73377.1"/>
    </source>
</evidence>
<keyword evidence="6" id="KW-0808">Transferase</keyword>
<dbReference type="InterPro" id="IPR015422">
    <property type="entry name" value="PyrdxlP-dep_Trfase_small"/>
</dbReference>
<dbReference type="EMBL" id="MWMH01000003">
    <property type="protein sequence ID" value="OOP73377.1"/>
    <property type="molecule type" value="Genomic_DNA"/>
</dbReference>
<dbReference type="InterPro" id="IPR000653">
    <property type="entry name" value="DegT/StrS_aminotransferase"/>
</dbReference>
<dbReference type="GO" id="GO:0030170">
    <property type="term" value="F:pyridoxal phosphate binding"/>
    <property type="evidence" value="ECO:0007669"/>
    <property type="project" value="TreeGrafter"/>
</dbReference>
<dbReference type="RefSeq" id="WP_078115500.1">
    <property type="nucleotide sequence ID" value="NZ_CP144906.1"/>
</dbReference>
<dbReference type="AlphaFoldDB" id="A0A1S9N734"/>
<reference evidence="6 7" key="1">
    <citation type="submission" date="2017-02" db="EMBL/GenBank/DDBJ databases">
        <title>Genome sequence of Clostridium beijerinckii Br21.</title>
        <authorList>
            <person name="Fonseca B.C."/>
            <person name="Guazzaroni M.E."/>
            <person name="Riano-Pachon D.M."/>
            <person name="Reginatto V."/>
        </authorList>
    </citation>
    <scope>NUCLEOTIDE SEQUENCE [LARGE SCALE GENOMIC DNA]</scope>
    <source>
        <strain evidence="6 7">Br21</strain>
    </source>
</reference>
<comment type="caution">
    <text evidence="6">The sequence shown here is derived from an EMBL/GenBank/DDBJ whole genome shotgun (WGS) entry which is preliminary data.</text>
</comment>